<evidence type="ECO:0000256" key="4">
    <source>
        <dbReference type="ARBA" id="ARBA00022777"/>
    </source>
</evidence>
<dbReference type="EC" id="2.7.1.71" evidence="7"/>
<organism evidence="8 9">
    <name type="scientific">Zhongshania borealis</name>
    <dbReference type="NCBI Taxonomy" id="889488"/>
    <lineage>
        <taxon>Bacteria</taxon>
        <taxon>Pseudomonadati</taxon>
        <taxon>Pseudomonadota</taxon>
        <taxon>Gammaproteobacteria</taxon>
        <taxon>Cellvibrionales</taxon>
        <taxon>Spongiibacteraceae</taxon>
        <taxon>Zhongshania</taxon>
    </lineage>
</organism>
<evidence type="ECO:0000256" key="6">
    <source>
        <dbReference type="ARBA" id="ARBA00023141"/>
    </source>
</evidence>
<feature type="binding site" evidence="7">
    <location>
        <begin position="16"/>
        <end position="21"/>
    </location>
    <ligand>
        <name>ATP</name>
        <dbReference type="ChEBI" id="CHEBI:30616"/>
    </ligand>
</feature>
<gene>
    <name evidence="7" type="primary">aroK</name>
    <name evidence="8" type="ORF">GCM10022414_23430</name>
</gene>
<feature type="binding site" evidence="7">
    <location>
        <position position="121"/>
    </location>
    <ligand>
        <name>ATP</name>
        <dbReference type="ChEBI" id="CHEBI:30616"/>
    </ligand>
</feature>
<proteinExistence type="inferred from homology"/>
<keyword evidence="7" id="KW-0479">Metal-binding</keyword>
<comment type="subunit">
    <text evidence="7">Monomer.</text>
</comment>
<evidence type="ECO:0000256" key="5">
    <source>
        <dbReference type="ARBA" id="ARBA00022840"/>
    </source>
</evidence>
<evidence type="ECO:0000256" key="1">
    <source>
        <dbReference type="ARBA" id="ARBA00022605"/>
    </source>
</evidence>
<keyword evidence="7" id="KW-0963">Cytoplasm</keyword>
<dbReference type="InterPro" id="IPR000623">
    <property type="entry name" value="Shikimate_kinase/TSH1"/>
</dbReference>
<dbReference type="Pfam" id="PF01202">
    <property type="entry name" value="SKI"/>
    <property type="match status" value="1"/>
</dbReference>
<keyword evidence="5 7" id="KW-0067">ATP-binding</keyword>
<evidence type="ECO:0000256" key="7">
    <source>
        <dbReference type="HAMAP-Rule" id="MF_00109"/>
    </source>
</evidence>
<dbReference type="InterPro" id="IPR031322">
    <property type="entry name" value="Shikimate/glucono_kinase"/>
</dbReference>
<evidence type="ECO:0000313" key="8">
    <source>
        <dbReference type="EMBL" id="GAA4097972.1"/>
    </source>
</evidence>
<feature type="binding site" evidence="7">
    <location>
        <position position="20"/>
    </location>
    <ligand>
        <name>Mg(2+)</name>
        <dbReference type="ChEBI" id="CHEBI:18420"/>
    </ligand>
</feature>
<keyword evidence="1 7" id="KW-0028">Amino-acid biosynthesis</keyword>
<keyword evidence="3 7" id="KW-0547">Nucleotide-binding</keyword>
<accession>A0ABP7WVN5</accession>
<comment type="function">
    <text evidence="7">Catalyzes the specific phosphorylation of the 3-hydroxyl group of shikimic acid using ATP as a cosubstrate.</text>
</comment>
<dbReference type="CDD" id="cd00464">
    <property type="entry name" value="SK"/>
    <property type="match status" value="1"/>
</dbReference>
<sequence length="171" mass="18131">MPVEGIPGIVLIGMPGAGKSTIGGLLAARRGMPLVDTDHLIELREGESLQSILDQRGYLALRAIEEQVLLANDFTGQIVATGGSAVYSAAAMAHLKRFGLCVFLDIPLDEITMRVQNLESRGIAGPPGLGLAQVYAERLPLYRRYADMIIDGAGLDESGLLAELETALTSV</sequence>
<comment type="pathway">
    <text evidence="7">Metabolic intermediate biosynthesis; chorismate biosynthesis; chorismate from D-erythrose 4-phosphate and phosphoenolpyruvate: step 5/7.</text>
</comment>
<dbReference type="PANTHER" id="PTHR21087">
    <property type="entry name" value="SHIKIMATE KINASE"/>
    <property type="match status" value="1"/>
</dbReference>
<comment type="caution">
    <text evidence="8">The sequence shown here is derived from an EMBL/GenBank/DDBJ whole genome shotgun (WGS) entry which is preliminary data.</text>
</comment>
<keyword evidence="6 7" id="KW-0057">Aromatic amino acid biosynthesis</keyword>
<evidence type="ECO:0000256" key="3">
    <source>
        <dbReference type="ARBA" id="ARBA00022741"/>
    </source>
</evidence>
<dbReference type="Gene3D" id="3.40.50.300">
    <property type="entry name" value="P-loop containing nucleotide triphosphate hydrolases"/>
    <property type="match status" value="1"/>
</dbReference>
<comment type="subcellular location">
    <subcellularLocation>
        <location evidence="7">Cytoplasm</location>
    </subcellularLocation>
</comment>
<dbReference type="PANTHER" id="PTHR21087:SF16">
    <property type="entry name" value="SHIKIMATE KINASE 1, CHLOROPLASTIC"/>
    <property type="match status" value="1"/>
</dbReference>
<comment type="cofactor">
    <cofactor evidence="7">
        <name>Mg(2+)</name>
        <dbReference type="ChEBI" id="CHEBI:18420"/>
    </cofactor>
    <text evidence="7">Binds 1 Mg(2+) ion per subunit.</text>
</comment>
<feature type="binding site" evidence="7">
    <location>
        <position position="62"/>
    </location>
    <ligand>
        <name>substrate</name>
    </ligand>
</feature>
<dbReference type="PRINTS" id="PR01100">
    <property type="entry name" value="SHIKIMTKNASE"/>
</dbReference>
<dbReference type="InterPro" id="IPR027417">
    <property type="entry name" value="P-loop_NTPase"/>
</dbReference>
<dbReference type="RefSeq" id="WP_344936132.1">
    <property type="nucleotide sequence ID" value="NZ_BAABDM010000004.1"/>
</dbReference>
<protein>
    <recommendedName>
        <fullName evidence="7">Shikimate kinase</fullName>
        <shortName evidence="7">SK</shortName>
        <ecNumber evidence="7">2.7.1.71</ecNumber>
    </recommendedName>
</protein>
<comment type="similarity">
    <text evidence="7">Belongs to the shikimate kinase family.</text>
</comment>
<dbReference type="SUPFAM" id="SSF52540">
    <property type="entry name" value="P-loop containing nucleoside triphosphate hydrolases"/>
    <property type="match status" value="1"/>
</dbReference>
<keyword evidence="7" id="KW-0460">Magnesium</keyword>
<keyword evidence="9" id="KW-1185">Reference proteome</keyword>
<evidence type="ECO:0000313" key="9">
    <source>
        <dbReference type="Proteomes" id="UP001500392"/>
    </source>
</evidence>
<comment type="caution">
    <text evidence="7">Lacks conserved residue(s) required for the propagation of feature annotation.</text>
</comment>
<comment type="catalytic activity">
    <reaction evidence="7">
        <text>shikimate + ATP = 3-phosphoshikimate + ADP + H(+)</text>
        <dbReference type="Rhea" id="RHEA:13121"/>
        <dbReference type="ChEBI" id="CHEBI:15378"/>
        <dbReference type="ChEBI" id="CHEBI:30616"/>
        <dbReference type="ChEBI" id="CHEBI:36208"/>
        <dbReference type="ChEBI" id="CHEBI:145989"/>
        <dbReference type="ChEBI" id="CHEBI:456216"/>
        <dbReference type="EC" id="2.7.1.71"/>
    </reaction>
</comment>
<evidence type="ECO:0000256" key="2">
    <source>
        <dbReference type="ARBA" id="ARBA00022679"/>
    </source>
</evidence>
<feature type="binding site" evidence="7">
    <location>
        <position position="38"/>
    </location>
    <ligand>
        <name>substrate</name>
    </ligand>
</feature>
<feature type="binding site" evidence="7">
    <location>
        <position position="138"/>
    </location>
    <ligand>
        <name>substrate</name>
    </ligand>
</feature>
<dbReference type="EMBL" id="BAABDM010000004">
    <property type="protein sequence ID" value="GAA4097972.1"/>
    <property type="molecule type" value="Genomic_DNA"/>
</dbReference>
<dbReference type="GO" id="GO:0016301">
    <property type="term" value="F:kinase activity"/>
    <property type="evidence" value="ECO:0007669"/>
    <property type="project" value="UniProtKB-KW"/>
</dbReference>
<name>A0ABP7WVN5_9GAMM</name>
<dbReference type="Proteomes" id="UP001500392">
    <property type="component" value="Unassembled WGS sequence"/>
</dbReference>
<dbReference type="HAMAP" id="MF_00109">
    <property type="entry name" value="Shikimate_kinase"/>
    <property type="match status" value="1"/>
</dbReference>
<keyword evidence="2 7" id="KW-0808">Transferase</keyword>
<reference evidence="9" key="1">
    <citation type="journal article" date="2019" name="Int. J. Syst. Evol. Microbiol.">
        <title>The Global Catalogue of Microorganisms (GCM) 10K type strain sequencing project: providing services to taxonomists for standard genome sequencing and annotation.</title>
        <authorList>
            <consortium name="The Broad Institute Genomics Platform"/>
            <consortium name="The Broad Institute Genome Sequencing Center for Infectious Disease"/>
            <person name="Wu L."/>
            <person name="Ma J."/>
        </authorList>
    </citation>
    <scope>NUCLEOTIDE SEQUENCE [LARGE SCALE GENOMIC DNA]</scope>
    <source>
        <strain evidence="9">JCM 17304</strain>
    </source>
</reference>
<keyword evidence="4 7" id="KW-0418">Kinase</keyword>
<feature type="binding site" evidence="7">
    <location>
        <position position="83"/>
    </location>
    <ligand>
        <name>substrate</name>
    </ligand>
</feature>